<feature type="binding site" evidence="6">
    <location>
        <position position="92"/>
    </location>
    <ligand>
        <name>S-adenosyl-L-methionine</name>
        <dbReference type="ChEBI" id="CHEBI:59789"/>
    </ligand>
</feature>
<dbReference type="PANTHER" id="PTHR31760">
    <property type="entry name" value="S-ADENOSYL-L-METHIONINE-DEPENDENT METHYLTRANSFERASES SUPERFAMILY PROTEIN"/>
    <property type="match status" value="1"/>
</dbReference>
<dbReference type="InterPro" id="IPR003682">
    <property type="entry name" value="rRNA_ssu_MeTfrase_G"/>
</dbReference>
<feature type="binding site" evidence="6">
    <location>
        <position position="87"/>
    </location>
    <ligand>
        <name>S-adenosyl-L-methionine</name>
        <dbReference type="ChEBI" id="CHEBI:59789"/>
    </ligand>
</feature>
<comment type="similarity">
    <text evidence="6">Belongs to the methyltransferase superfamily. RNA methyltransferase RsmG family.</text>
</comment>
<dbReference type="GO" id="GO:0005829">
    <property type="term" value="C:cytosol"/>
    <property type="evidence" value="ECO:0007669"/>
    <property type="project" value="TreeGrafter"/>
</dbReference>
<dbReference type="HAMAP" id="MF_00074">
    <property type="entry name" value="16SrRNA_methyltr_G"/>
    <property type="match status" value="1"/>
</dbReference>
<evidence type="ECO:0000256" key="6">
    <source>
        <dbReference type="HAMAP-Rule" id="MF_00074"/>
    </source>
</evidence>
<protein>
    <recommendedName>
        <fullName evidence="6">Ribosomal RNA small subunit methyltransferase G</fullName>
        <ecNumber evidence="6">2.1.1.-</ecNumber>
    </recommendedName>
    <alternativeName>
        <fullName evidence="6">16S rRNA 7-methylguanosine methyltransferase</fullName>
        <shortName evidence="6">16S rRNA m7G methyltransferase</shortName>
    </alternativeName>
</protein>
<name>A0A937XBU7_UNCW3</name>
<evidence type="ECO:0000313" key="7">
    <source>
        <dbReference type="EMBL" id="MBM3330347.1"/>
    </source>
</evidence>
<dbReference type="Gene3D" id="3.40.50.150">
    <property type="entry name" value="Vaccinia Virus protein VP39"/>
    <property type="match status" value="1"/>
</dbReference>
<dbReference type="NCBIfam" id="TIGR00138">
    <property type="entry name" value="rsmG_gidB"/>
    <property type="match status" value="1"/>
</dbReference>
<comment type="function">
    <text evidence="6">Specifically methylates the N7 position of a guanine in 16S rRNA.</text>
</comment>
<keyword evidence="2 6" id="KW-0698">rRNA processing</keyword>
<feature type="binding site" evidence="6">
    <location>
        <begin position="110"/>
        <end position="112"/>
    </location>
    <ligand>
        <name>S-adenosyl-L-methionine</name>
        <dbReference type="ChEBI" id="CHEBI:59789"/>
    </ligand>
</feature>
<dbReference type="SUPFAM" id="SSF53335">
    <property type="entry name" value="S-adenosyl-L-methionine-dependent methyltransferases"/>
    <property type="match status" value="1"/>
</dbReference>
<keyword evidence="1 6" id="KW-0963">Cytoplasm</keyword>
<dbReference type="EMBL" id="VGIR01000002">
    <property type="protein sequence ID" value="MBM3330347.1"/>
    <property type="molecule type" value="Genomic_DNA"/>
</dbReference>
<feature type="binding site" evidence="6">
    <location>
        <position position="152"/>
    </location>
    <ligand>
        <name>S-adenosyl-L-methionine</name>
        <dbReference type="ChEBI" id="CHEBI:59789"/>
    </ligand>
</feature>
<dbReference type="EC" id="2.1.1.-" evidence="6"/>
<sequence>MFAPAIASPVPDPDFPTLEAACRQLGVELTQPQYDSLLRYAQLLRDWNQRINLVSRRDTGRILSYHAIDSLAVQRLLPPAARVCDIGSGAGLPGIPLAIARPDLRMQLIESSQKRSRFLQTAVTELGLAHVEVLNARAESLPSLECDVVLSRLSGPLQDVVRYAGRHRKPNGSIILYKTRDCSAELSKAGRLLARNLLRVAGSHDILLPLSSIPRRFIVLGSQK</sequence>
<dbReference type="Proteomes" id="UP000779900">
    <property type="component" value="Unassembled WGS sequence"/>
</dbReference>
<dbReference type="InterPro" id="IPR029063">
    <property type="entry name" value="SAM-dependent_MTases_sf"/>
</dbReference>
<proteinExistence type="inferred from homology"/>
<keyword evidence="5 6" id="KW-0949">S-adenosyl-L-methionine</keyword>
<evidence type="ECO:0000256" key="1">
    <source>
        <dbReference type="ARBA" id="ARBA00022490"/>
    </source>
</evidence>
<evidence type="ECO:0000256" key="3">
    <source>
        <dbReference type="ARBA" id="ARBA00022603"/>
    </source>
</evidence>
<evidence type="ECO:0000256" key="4">
    <source>
        <dbReference type="ARBA" id="ARBA00022679"/>
    </source>
</evidence>
<comment type="caution">
    <text evidence="7">The sequence shown here is derived from an EMBL/GenBank/DDBJ whole genome shotgun (WGS) entry which is preliminary data.</text>
</comment>
<evidence type="ECO:0000256" key="2">
    <source>
        <dbReference type="ARBA" id="ARBA00022552"/>
    </source>
</evidence>
<organism evidence="7 8">
    <name type="scientific">candidate division WOR-3 bacterium</name>
    <dbReference type="NCBI Taxonomy" id="2052148"/>
    <lineage>
        <taxon>Bacteria</taxon>
        <taxon>Bacteria division WOR-3</taxon>
    </lineage>
</organism>
<dbReference type="AlphaFoldDB" id="A0A937XBU7"/>
<dbReference type="CDD" id="cd02440">
    <property type="entry name" value="AdoMet_MTases"/>
    <property type="match status" value="1"/>
</dbReference>
<reference evidence="7" key="1">
    <citation type="submission" date="2019-03" db="EMBL/GenBank/DDBJ databases">
        <title>Lake Tanganyika Metagenome-Assembled Genomes (MAGs).</title>
        <authorList>
            <person name="Tran P."/>
        </authorList>
    </citation>
    <scope>NUCLEOTIDE SEQUENCE</scope>
    <source>
        <strain evidence="7">K_DeepCast_150m_m2_040</strain>
    </source>
</reference>
<dbReference type="GO" id="GO:0070043">
    <property type="term" value="F:rRNA (guanine-N7-)-methyltransferase activity"/>
    <property type="evidence" value="ECO:0007669"/>
    <property type="project" value="UniProtKB-UniRule"/>
</dbReference>
<gene>
    <name evidence="6 7" type="primary">rsmG</name>
    <name evidence="7" type="ORF">FJY68_00690</name>
</gene>
<dbReference type="PANTHER" id="PTHR31760:SF0">
    <property type="entry name" value="S-ADENOSYL-L-METHIONINE-DEPENDENT METHYLTRANSFERASES SUPERFAMILY PROTEIN"/>
    <property type="match status" value="1"/>
</dbReference>
<evidence type="ECO:0000256" key="5">
    <source>
        <dbReference type="ARBA" id="ARBA00022691"/>
    </source>
</evidence>
<evidence type="ECO:0000313" key="8">
    <source>
        <dbReference type="Proteomes" id="UP000779900"/>
    </source>
</evidence>
<comment type="subcellular location">
    <subcellularLocation>
        <location evidence="6">Cytoplasm</location>
    </subcellularLocation>
</comment>
<keyword evidence="3 6" id="KW-0489">Methyltransferase</keyword>
<accession>A0A937XBU7</accession>
<dbReference type="Pfam" id="PF02527">
    <property type="entry name" value="GidB"/>
    <property type="match status" value="1"/>
</dbReference>
<keyword evidence="4 6" id="KW-0808">Transferase</keyword>
<feature type="binding site" evidence="6">
    <location>
        <begin position="138"/>
        <end position="139"/>
    </location>
    <ligand>
        <name>S-adenosyl-L-methionine</name>
        <dbReference type="ChEBI" id="CHEBI:59789"/>
    </ligand>
</feature>